<organism evidence="2 3">
    <name type="scientific">Terrabacter aerolatus</name>
    <dbReference type="NCBI Taxonomy" id="422442"/>
    <lineage>
        <taxon>Bacteria</taxon>
        <taxon>Bacillati</taxon>
        <taxon>Actinomycetota</taxon>
        <taxon>Actinomycetes</taxon>
        <taxon>Micrococcales</taxon>
        <taxon>Intrasporangiaceae</taxon>
        <taxon>Terrabacter</taxon>
    </lineage>
</organism>
<evidence type="ECO:0000256" key="1">
    <source>
        <dbReference type="SAM" id="MobiDB-lite"/>
    </source>
</evidence>
<protein>
    <submittedName>
        <fullName evidence="2">Uncharacterized protein</fullName>
    </submittedName>
</protein>
<feature type="compositionally biased region" description="Basic and acidic residues" evidence="1">
    <location>
        <begin position="76"/>
        <end position="95"/>
    </location>
</feature>
<keyword evidence="3" id="KW-1185">Reference proteome</keyword>
<evidence type="ECO:0000313" key="2">
    <source>
        <dbReference type="EMBL" id="GEO31773.1"/>
    </source>
</evidence>
<proteinExistence type="predicted"/>
<comment type="caution">
    <text evidence="2">The sequence shown here is derived from an EMBL/GenBank/DDBJ whole genome shotgun (WGS) entry which is preliminary data.</text>
</comment>
<reference evidence="2 3" key="1">
    <citation type="submission" date="2019-07" db="EMBL/GenBank/DDBJ databases">
        <title>Whole genome shotgun sequence of Terrabacter aerolatus NBRC 106305.</title>
        <authorList>
            <person name="Hosoyama A."/>
            <person name="Uohara A."/>
            <person name="Ohji S."/>
            <person name="Ichikawa N."/>
        </authorList>
    </citation>
    <scope>NUCLEOTIDE SEQUENCE [LARGE SCALE GENOMIC DNA]</scope>
    <source>
        <strain evidence="2 3">NBRC 106305</strain>
    </source>
</reference>
<dbReference type="AlphaFoldDB" id="A0A512D5N3"/>
<dbReference type="Proteomes" id="UP000321534">
    <property type="component" value="Unassembled WGS sequence"/>
</dbReference>
<feature type="region of interest" description="Disordered" evidence="1">
    <location>
        <begin position="61"/>
        <end position="95"/>
    </location>
</feature>
<sequence>MPMAMRAPDQPVEVVALDQALAASRRVLGVVSGWSTGSGEDGFGTVLDMSISVRGEVLPEMRHVQSRPSRPTAPAFRRDPPDGIRRSVARPGEDR</sequence>
<accession>A0A512D5N3</accession>
<dbReference type="EMBL" id="BJYX01000026">
    <property type="protein sequence ID" value="GEO31773.1"/>
    <property type="molecule type" value="Genomic_DNA"/>
</dbReference>
<evidence type="ECO:0000313" key="3">
    <source>
        <dbReference type="Proteomes" id="UP000321534"/>
    </source>
</evidence>
<gene>
    <name evidence="2" type="ORF">TAE01_35830</name>
</gene>
<name>A0A512D5N3_9MICO</name>